<accession>A0ABY6NZE4</accession>
<dbReference type="EMBL" id="CP110615">
    <property type="protein sequence ID" value="UZJ24775.1"/>
    <property type="molecule type" value="Genomic_DNA"/>
</dbReference>
<evidence type="ECO:0000313" key="2">
    <source>
        <dbReference type="EMBL" id="UZJ24775.1"/>
    </source>
</evidence>
<feature type="region of interest" description="Disordered" evidence="1">
    <location>
        <begin position="43"/>
        <end position="85"/>
    </location>
</feature>
<sequence>MTVLVTLSVPDTADADDAATLIAVAADSTALPGVIQVALTALHPDQADSPPSPPRTQRTARPPTTALTSPELRVTAAASSARTPR</sequence>
<dbReference type="RefSeq" id="WP_265382881.1">
    <property type="nucleotide sequence ID" value="NZ_CP110615.1"/>
</dbReference>
<organism evidence="2 3">
    <name type="scientific">Rhodococcus antarcticus</name>
    <dbReference type="NCBI Taxonomy" id="2987751"/>
    <lineage>
        <taxon>Bacteria</taxon>
        <taxon>Bacillati</taxon>
        <taxon>Actinomycetota</taxon>
        <taxon>Actinomycetes</taxon>
        <taxon>Mycobacteriales</taxon>
        <taxon>Nocardiaceae</taxon>
        <taxon>Rhodococcus</taxon>
    </lineage>
</organism>
<feature type="compositionally biased region" description="Low complexity" evidence="1">
    <location>
        <begin position="55"/>
        <end position="70"/>
    </location>
</feature>
<proteinExistence type="predicted"/>
<evidence type="ECO:0000313" key="3">
    <source>
        <dbReference type="Proteomes" id="UP001164965"/>
    </source>
</evidence>
<gene>
    <name evidence="2" type="ORF">RHODO2019_16965</name>
</gene>
<reference evidence="2" key="1">
    <citation type="submission" date="2022-10" db="EMBL/GenBank/DDBJ databases">
        <title>Rhodococcus sp.75.</title>
        <authorList>
            <person name="Sun M."/>
        </authorList>
    </citation>
    <scope>NUCLEOTIDE SEQUENCE</scope>
    <source>
        <strain evidence="2">75</strain>
    </source>
</reference>
<keyword evidence="3" id="KW-1185">Reference proteome</keyword>
<name>A0ABY6NZE4_9NOCA</name>
<protein>
    <submittedName>
        <fullName evidence="2">Uncharacterized protein</fullName>
    </submittedName>
</protein>
<evidence type="ECO:0000256" key="1">
    <source>
        <dbReference type="SAM" id="MobiDB-lite"/>
    </source>
</evidence>
<dbReference type="Proteomes" id="UP001164965">
    <property type="component" value="Chromosome"/>
</dbReference>